<dbReference type="PROSITE" id="PS52016">
    <property type="entry name" value="TONB_DEPENDENT_REC_3"/>
    <property type="match status" value="1"/>
</dbReference>
<keyword evidence="1" id="KW-1134">Transmembrane beta strand</keyword>
<keyword evidence="1" id="KW-0472">Membrane</keyword>
<dbReference type="EMBL" id="JAKZMM010000011">
    <property type="protein sequence ID" value="MCJ2380140.1"/>
    <property type="molecule type" value="Genomic_DNA"/>
</dbReference>
<dbReference type="SUPFAM" id="SSF49464">
    <property type="entry name" value="Carboxypeptidase regulatory domain-like"/>
    <property type="match status" value="1"/>
</dbReference>
<protein>
    <submittedName>
        <fullName evidence="3">TonB-dependent receptor</fullName>
    </submittedName>
</protein>
<dbReference type="InterPro" id="IPR037066">
    <property type="entry name" value="Plug_dom_sf"/>
</dbReference>
<comment type="caution">
    <text evidence="3">The sequence shown here is derived from an EMBL/GenBank/DDBJ whole genome shotgun (WGS) entry which is preliminary data.</text>
</comment>
<dbReference type="RefSeq" id="WP_243323862.1">
    <property type="nucleotide sequence ID" value="NZ_JAKZMM010000011.1"/>
</dbReference>
<keyword evidence="3" id="KW-0675">Receptor</keyword>
<sequence>MKIRTIISLLFFLTVTTVYAQKRVKVTGYVRDADGNPLELVNILVKNTLNGTMTNEKGFYSLNVTPGDSVTFIYSCLGYNKAERIVPSLQADMRLNVKMNYTSINLGDFAVTAIRKQTSTMETMQADKVKLLPDPSGGSIESLVVTFAGVSSNNELSSQYSVRGGSYDENIIYVNGIEVFRPLLIRSGQQEGLSFVNPDLTQEVNFSAGGFEARYGDKMSSVLDITYKKPKEFEGSASASLLGGNVSVGSSIGNFTQVTGFRYKSGRSLLGTMDTDAEYDPRFMDLQTYMTYAFSPKWEATFLGNFATNKYRFVPHSRETTFGTIENSQKFTVWFPNSNENDKFQTLFGALTLAYKPNDNTTLGIQASAFDSQEDERYDIAGEYWLNDGSSDDSALDAGSSALSVGRYQEHARNRLHSNIMNVGHYGSARLLNNTIKWGAQVQMERISDKIVEWEKRDSSGYSLPHTGDGVNLFSNLYSQNKLESTRLSAYVQDAFKFRTKQGLFNVTGGIRGSYWSYNKEFIFSPRVSVGFIPNANQDLTFRLATGLYYQSPFYKELRQVVTDEEGNDIVQLNDQLKSQRSIHFIAGGDYTFRAVDRNFKVTAELYYKKLDNLIPYTVDNVKIRYYGENCAKGYAAGLDVKFFGEFVPGTDSWISFSLMKSEQTIRETTKAPLPNSPGYNIGLFFQDYFPGYKRVQLNLKGVLSGGLPVTIPNKGYEDGYFRTPAYKRVDMGISYQLIEEDDLIRNRGFFRYLKNAWLGLDVFNLFDMKNVNSYYWITRSDNNQFAVPNYLTGRQINVRLLIDF</sequence>
<keyword evidence="1" id="KW-0813">Transport</keyword>
<gene>
    <name evidence="3" type="ORF">MUN53_05845</name>
</gene>
<dbReference type="InterPro" id="IPR039426">
    <property type="entry name" value="TonB-dep_rcpt-like"/>
</dbReference>
<dbReference type="Gene3D" id="2.60.40.1120">
    <property type="entry name" value="Carboxypeptidase-like, regulatory domain"/>
    <property type="match status" value="1"/>
</dbReference>
<evidence type="ECO:0000313" key="3">
    <source>
        <dbReference type="EMBL" id="MCJ2380140.1"/>
    </source>
</evidence>
<dbReference type="Pfam" id="PF13715">
    <property type="entry name" value="CarbopepD_reg_2"/>
    <property type="match status" value="1"/>
</dbReference>
<feature type="domain" description="TonB-dependent receptor plug" evidence="2">
    <location>
        <begin position="133"/>
        <end position="217"/>
    </location>
</feature>
<evidence type="ECO:0000256" key="1">
    <source>
        <dbReference type="PROSITE-ProRule" id="PRU01360"/>
    </source>
</evidence>
<organism evidence="3 4">
    <name type="scientific">Parabacteroides faecalis</name>
    <dbReference type="NCBI Taxonomy" id="2924040"/>
    <lineage>
        <taxon>Bacteria</taxon>
        <taxon>Pseudomonadati</taxon>
        <taxon>Bacteroidota</taxon>
        <taxon>Bacteroidia</taxon>
        <taxon>Bacteroidales</taxon>
        <taxon>Tannerellaceae</taxon>
        <taxon>Parabacteroides</taxon>
    </lineage>
</organism>
<proteinExistence type="inferred from homology"/>
<dbReference type="SUPFAM" id="SSF56935">
    <property type="entry name" value="Porins"/>
    <property type="match status" value="1"/>
</dbReference>
<accession>A0ABT0BZP2</accession>
<keyword evidence="1" id="KW-0998">Cell outer membrane</keyword>
<dbReference type="InterPro" id="IPR012910">
    <property type="entry name" value="Plug_dom"/>
</dbReference>
<dbReference type="Pfam" id="PF07715">
    <property type="entry name" value="Plug"/>
    <property type="match status" value="1"/>
</dbReference>
<evidence type="ECO:0000259" key="2">
    <source>
        <dbReference type="Pfam" id="PF07715"/>
    </source>
</evidence>
<reference evidence="3 4" key="1">
    <citation type="submission" date="2022-03" db="EMBL/GenBank/DDBJ databases">
        <title>Parabacteroides sp. nov. isolated from swine feces.</title>
        <authorList>
            <person name="Bak J.E."/>
        </authorList>
    </citation>
    <scope>NUCLEOTIDE SEQUENCE [LARGE SCALE GENOMIC DNA]</scope>
    <source>
        <strain evidence="3 4">AGMB00274</strain>
    </source>
</reference>
<keyword evidence="1" id="KW-0812">Transmembrane</keyword>
<name>A0ABT0BZP2_9BACT</name>
<dbReference type="Proteomes" id="UP001165444">
    <property type="component" value="Unassembled WGS sequence"/>
</dbReference>
<comment type="subcellular location">
    <subcellularLocation>
        <location evidence="1">Cell outer membrane</location>
        <topology evidence="1">Multi-pass membrane protein</topology>
    </subcellularLocation>
</comment>
<evidence type="ECO:0000313" key="4">
    <source>
        <dbReference type="Proteomes" id="UP001165444"/>
    </source>
</evidence>
<dbReference type="InterPro" id="IPR008969">
    <property type="entry name" value="CarboxyPept-like_regulatory"/>
</dbReference>
<keyword evidence="4" id="KW-1185">Reference proteome</keyword>
<dbReference type="Gene3D" id="2.170.130.10">
    <property type="entry name" value="TonB-dependent receptor, plug domain"/>
    <property type="match status" value="1"/>
</dbReference>
<comment type="similarity">
    <text evidence="1">Belongs to the TonB-dependent receptor family.</text>
</comment>